<protein>
    <recommendedName>
        <fullName evidence="5">Integral membrane protein</fullName>
    </recommendedName>
</protein>
<dbReference type="RefSeq" id="WP_345206932.1">
    <property type="nucleotide sequence ID" value="NZ_BAABGM010000016.1"/>
</dbReference>
<reference evidence="4" key="1">
    <citation type="journal article" date="2019" name="Int. J. Syst. Evol. Microbiol.">
        <title>The Global Catalogue of Microorganisms (GCM) 10K type strain sequencing project: providing services to taxonomists for standard genome sequencing and annotation.</title>
        <authorList>
            <consortium name="The Broad Institute Genomics Platform"/>
            <consortium name="The Broad Institute Genome Sequencing Center for Infectious Disease"/>
            <person name="Wu L."/>
            <person name="Ma J."/>
        </authorList>
    </citation>
    <scope>NUCLEOTIDE SEQUENCE [LARGE SCALE GENOMIC DNA]</scope>
    <source>
        <strain evidence="4">JCM 17809</strain>
    </source>
</reference>
<dbReference type="EMBL" id="BAABGM010000016">
    <property type="protein sequence ID" value="GAA4409078.1"/>
    <property type="molecule type" value="Genomic_DNA"/>
</dbReference>
<feature type="transmembrane region" description="Helical" evidence="2">
    <location>
        <begin position="166"/>
        <end position="189"/>
    </location>
</feature>
<feature type="transmembrane region" description="Helical" evidence="2">
    <location>
        <begin position="386"/>
        <end position="404"/>
    </location>
</feature>
<proteinExistence type="predicted"/>
<organism evidence="3 4">
    <name type="scientific">Fodinibacter luteus</name>
    <dbReference type="NCBI Taxonomy" id="552064"/>
    <lineage>
        <taxon>Bacteria</taxon>
        <taxon>Bacillati</taxon>
        <taxon>Actinomycetota</taxon>
        <taxon>Actinomycetes</taxon>
        <taxon>Micrococcales</taxon>
        <taxon>Intrasporangiaceae</taxon>
        <taxon>Fodinibacter (ex Wang et al. 2009)</taxon>
    </lineage>
</organism>
<accession>A0ABP8KM17</accession>
<feature type="transmembrane region" description="Helical" evidence="2">
    <location>
        <begin position="314"/>
        <end position="331"/>
    </location>
</feature>
<feature type="region of interest" description="Disordered" evidence="1">
    <location>
        <begin position="432"/>
        <end position="461"/>
    </location>
</feature>
<feature type="transmembrane region" description="Helical" evidence="2">
    <location>
        <begin position="289"/>
        <end position="307"/>
    </location>
</feature>
<keyword evidence="4" id="KW-1185">Reference proteome</keyword>
<gene>
    <name evidence="3" type="ORF">GCM10023168_27310</name>
</gene>
<feature type="transmembrane region" description="Helical" evidence="2">
    <location>
        <begin position="358"/>
        <end position="374"/>
    </location>
</feature>
<sequence length="461" mass="46673">MDAAPEPVLPPGLTTALGGPRGRRLRPSGGGPLAALAPVVLLLALPLATALLRQAGCLGTGWRGGTPVWRQCASPLVESLPAADLGRGLAAYLTGAVRLDEPALSGAVTALLAGLAPGGGTTQQRWFLALWVVLVALVLAGLVVAVGTVRDHPRADPVALALSPVLALTVLLSSELVPLAFAVLTLWAWTHARVRLAGVAGGLALLAGPVSALVLLAAALLPAPGGRAVVRRLLGTAAVTALAVAVPVALLDVGTLARPYAAWSGAGAGPGSPWYLFTLAGLPVRPGHVAVIAGLGWVLAAALVVVLSRRRPRPVVAAAALVGVAAVLMTAPSFPPYAAIWVVPFVALVGVRWRDHLVWALAEAVHAVALFGHLTAQTDPTHGLPAGWYALALVLRLVAVGWVARQAWVSGGLPDAVPRPFASWGDPAAAGTLSRLPSERPVDNSPGPVGSSAYPPVTEGP</sequence>
<evidence type="ECO:0000313" key="4">
    <source>
        <dbReference type="Proteomes" id="UP001500945"/>
    </source>
</evidence>
<feature type="transmembrane region" description="Helical" evidence="2">
    <location>
        <begin position="196"/>
        <end position="221"/>
    </location>
</feature>
<feature type="transmembrane region" description="Helical" evidence="2">
    <location>
        <begin position="233"/>
        <end position="253"/>
    </location>
</feature>
<evidence type="ECO:0008006" key="5">
    <source>
        <dbReference type="Google" id="ProtNLM"/>
    </source>
</evidence>
<feature type="region of interest" description="Disordered" evidence="1">
    <location>
        <begin position="1"/>
        <end position="24"/>
    </location>
</feature>
<dbReference type="Proteomes" id="UP001500945">
    <property type="component" value="Unassembled WGS sequence"/>
</dbReference>
<evidence type="ECO:0000256" key="1">
    <source>
        <dbReference type="SAM" id="MobiDB-lite"/>
    </source>
</evidence>
<evidence type="ECO:0000313" key="3">
    <source>
        <dbReference type="EMBL" id="GAA4409078.1"/>
    </source>
</evidence>
<keyword evidence="2" id="KW-0812">Transmembrane</keyword>
<evidence type="ECO:0000256" key="2">
    <source>
        <dbReference type="SAM" id="Phobius"/>
    </source>
</evidence>
<feature type="transmembrane region" description="Helical" evidence="2">
    <location>
        <begin position="33"/>
        <end position="52"/>
    </location>
</feature>
<comment type="caution">
    <text evidence="3">The sequence shown here is derived from an EMBL/GenBank/DDBJ whole genome shotgun (WGS) entry which is preliminary data.</text>
</comment>
<feature type="transmembrane region" description="Helical" evidence="2">
    <location>
        <begin position="260"/>
        <end position="277"/>
    </location>
</feature>
<keyword evidence="2" id="KW-1133">Transmembrane helix</keyword>
<feature type="transmembrane region" description="Helical" evidence="2">
    <location>
        <begin position="126"/>
        <end position="146"/>
    </location>
</feature>
<keyword evidence="2" id="KW-0472">Membrane</keyword>
<name>A0ABP8KM17_9MICO</name>